<keyword evidence="2" id="KW-0813">Transport</keyword>
<feature type="domain" description="ABC transmembrane type-1" evidence="8">
    <location>
        <begin position="1"/>
        <end position="174"/>
    </location>
</feature>
<evidence type="ECO:0000256" key="3">
    <source>
        <dbReference type="ARBA" id="ARBA00022475"/>
    </source>
</evidence>
<keyword evidence="4 7" id="KW-0812">Transmembrane</keyword>
<feature type="transmembrane region" description="Helical" evidence="7">
    <location>
        <begin position="109"/>
        <end position="131"/>
    </location>
</feature>
<evidence type="ECO:0000256" key="6">
    <source>
        <dbReference type="ARBA" id="ARBA00023136"/>
    </source>
</evidence>
<comment type="subcellular location">
    <subcellularLocation>
        <location evidence="1">Cell membrane</location>
        <topology evidence="1">Multi-pass membrane protein</topology>
    </subcellularLocation>
</comment>
<keyword evidence="6 7" id="KW-0472">Membrane</keyword>
<feature type="transmembrane region" description="Helical" evidence="7">
    <location>
        <begin position="6"/>
        <end position="22"/>
    </location>
</feature>
<dbReference type="PANTHER" id="PTHR43163:SF2">
    <property type="entry name" value="ABC TRANSPORTER PERMEASE PROTEIN"/>
    <property type="match status" value="1"/>
</dbReference>
<dbReference type="CDD" id="cd06261">
    <property type="entry name" value="TM_PBP2"/>
    <property type="match status" value="1"/>
</dbReference>
<dbReference type="InterPro" id="IPR035906">
    <property type="entry name" value="MetI-like_sf"/>
</dbReference>
<evidence type="ECO:0000256" key="7">
    <source>
        <dbReference type="SAM" id="Phobius"/>
    </source>
</evidence>
<accession>X1V2J3</accession>
<evidence type="ECO:0000313" key="9">
    <source>
        <dbReference type="EMBL" id="GAJ23953.1"/>
    </source>
</evidence>
<dbReference type="PROSITE" id="PS50928">
    <property type="entry name" value="ABC_TM1"/>
    <property type="match status" value="1"/>
</dbReference>
<dbReference type="Pfam" id="PF00528">
    <property type="entry name" value="BPD_transp_1"/>
    <property type="match status" value="1"/>
</dbReference>
<sequence length="184" mass="20495">GLNSPFSFFAAILIGWLFAYKLQDFTGLNLTGNIVEVDNFGQGVHLRLKNLILPALTLGIRPLSVVFQLTRNSMLDVLSQDYIRTARAKGLSFSRVLMKHALKNSMNPIVTAVSGWFASLMAGVIFVEYIFGWKGLGYVIVNALNHYDFPLVLGSVIMISLIFVVINILVDLIYARLDPRIQFA</sequence>
<protein>
    <recommendedName>
        <fullName evidence="8">ABC transmembrane type-1 domain-containing protein</fullName>
    </recommendedName>
</protein>
<feature type="transmembrane region" description="Helical" evidence="7">
    <location>
        <begin position="151"/>
        <end position="174"/>
    </location>
</feature>
<keyword evidence="5 7" id="KW-1133">Transmembrane helix</keyword>
<dbReference type="EMBL" id="BARW01037304">
    <property type="protein sequence ID" value="GAJ23953.1"/>
    <property type="molecule type" value="Genomic_DNA"/>
</dbReference>
<organism evidence="9">
    <name type="scientific">marine sediment metagenome</name>
    <dbReference type="NCBI Taxonomy" id="412755"/>
    <lineage>
        <taxon>unclassified sequences</taxon>
        <taxon>metagenomes</taxon>
        <taxon>ecological metagenomes</taxon>
    </lineage>
</organism>
<name>X1V2J3_9ZZZZ</name>
<keyword evidence="3" id="KW-1003">Cell membrane</keyword>
<evidence type="ECO:0000256" key="1">
    <source>
        <dbReference type="ARBA" id="ARBA00004651"/>
    </source>
</evidence>
<reference evidence="9" key="1">
    <citation type="journal article" date="2014" name="Front. Microbiol.">
        <title>High frequency of phylogenetically diverse reductive dehalogenase-homologous genes in deep subseafloor sedimentary metagenomes.</title>
        <authorList>
            <person name="Kawai M."/>
            <person name="Futagami T."/>
            <person name="Toyoda A."/>
            <person name="Takaki Y."/>
            <person name="Nishi S."/>
            <person name="Hori S."/>
            <person name="Arai W."/>
            <person name="Tsubouchi T."/>
            <person name="Morono Y."/>
            <person name="Uchiyama I."/>
            <person name="Ito T."/>
            <person name="Fujiyama A."/>
            <person name="Inagaki F."/>
            <person name="Takami H."/>
        </authorList>
    </citation>
    <scope>NUCLEOTIDE SEQUENCE</scope>
    <source>
        <strain evidence="9">Expedition CK06-06</strain>
    </source>
</reference>
<proteinExistence type="predicted"/>
<dbReference type="PANTHER" id="PTHR43163">
    <property type="entry name" value="DIPEPTIDE TRANSPORT SYSTEM PERMEASE PROTEIN DPPB-RELATED"/>
    <property type="match status" value="1"/>
</dbReference>
<comment type="caution">
    <text evidence="9">The sequence shown here is derived from an EMBL/GenBank/DDBJ whole genome shotgun (WGS) entry which is preliminary data.</text>
</comment>
<dbReference type="InterPro" id="IPR000515">
    <property type="entry name" value="MetI-like"/>
</dbReference>
<dbReference type="GO" id="GO:0055085">
    <property type="term" value="P:transmembrane transport"/>
    <property type="evidence" value="ECO:0007669"/>
    <property type="project" value="InterPro"/>
</dbReference>
<dbReference type="AlphaFoldDB" id="X1V2J3"/>
<dbReference type="SUPFAM" id="SSF161098">
    <property type="entry name" value="MetI-like"/>
    <property type="match status" value="1"/>
</dbReference>
<evidence type="ECO:0000256" key="5">
    <source>
        <dbReference type="ARBA" id="ARBA00022989"/>
    </source>
</evidence>
<evidence type="ECO:0000256" key="2">
    <source>
        <dbReference type="ARBA" id="ARBA00022448"/>
    </source>
</evidence>
<evidence type="ECO:0000256" key="4">
    <source>
        <dbReference type="ARBA" id="ARBA00022692"/>
    </source>
</evidence>
<dbReference type="Gene3D" id="1.10.3720.10">
    <property type="entry name" value="MetI-like"/>
    <property type="match status" value="1"/>
</dbReference>
<feature type="non-terminal residue" evidence="9">
    <location>
        <position position="1"/>
    </location>
</feature>
<evidence type="ECO:0000259" key="8">
    <source>
        <dbReference type="PROSITE" id="PS50928"/>
    </source>
</evidence>
<gene>
    <name evidence="9" type="ORF">S12H4_57630</name>
</gene>
<dbReference type="GO" id="GO:0005886">
    <property type="term" value="C:plasma membrane"/>
    <property type="evidence" value="ECO:0007669"/>
    <property type="project" value="UniProtKB-SubCell"/>
</dbReference>